<reference evidence="2 3" key="1">
    <citation type="submission" date="2020-01" db="EMBL/GenBank/DDBJ databases">
        <title>Insect and environment-associated Actinomycetes.</title>
        <authorList>
            <person name="Currrie C."/>
            <person name="Chevrette M."/>
            <person name="Carlson C."/>
            <person name="Stubbendieck R."/>
            <person name="Wendt-Pienkowski E."/>
        </authorList>
    </citation>
    <scope>NUCLEOTIDE SEQUENCE [LARGE SCALE GENOMIC DNA]</scope>
    <source>
        <strain evidence="2 3">SID14172</strain>
    </source>
</reference>
<evidence type="ECO:0000313" key="2">
    <source>
        <dbReference type="EMBL" id="NEB18666.1"/>
    </source>
</evidence>
<evidence type="ECO:0000313" key="3">
    <source>
        <dbReference type="Proteomes" id="UP000469545"/>
    </source>
</evidence>
<feature type="compositionally biased region" description="Pro residues" evidence="1">
    <location>
        <begin position="23"/>
        <end position="32"/>
    </location>
</feature>
<organism evidence="2 3">
    <name type="scientific">Streptomyces coelicoflavus</name>
    <dbReference type="NCBI Taxonomy" id="285562"/>
    <lineage>
        <taxon>Bacteria</taxon>
        <taxon>Bacillati</taxon>
        <taxon>Actinomycetota</taxon>
        <taxon>Actinomycetes</taxon>
        <taxon>Kitasatosporales</taxon>
        <taxon>Streptomycetaceae</taxon>
        <taxon>Streptomyces</taxon>
    </lineage>
</organism>
<dbReference type="SUPFAM" id="SSF52540">
    <property type="entry name" value="P-loop containing nucleoside triphosphate hydrolases"/>
    <property type="match status" value="1"/>
</dbReference>
<dbReference type="AlphaFoldDB" id="A0A6N9UQ30"/>
<dbReference type="Gene3D" id="3.40.50.300">
    <property type="entry name" value="P-loop containing nucleotide triphosphate hydrolases"/>
    <property type="match status" value="1"/>
</dbReference>
<accession>A0A6N9UQ30</accession>
<proteinExistence type="predicted"/>
<protein>
    <submittedName>
        <fullName evidence="2">MoxR family ATPase</fullName>
    </submittedName>
</protein>
<feature type="compositionally biased region" description="Polar residues" evidence="1">
    <location>
        <begin position="1"/>
        <end position="10"/>
    </location>
</feature>
<dbReference type="Proteomes" id="UP000469545">
    <property type="component" value="Unassembled WGS sequence"/>
</dbReference>
<evidence type="ECO:0000256" key="1">
    <source>
        <dbReference type="SAM" id="MobiDB-lite"/>
    </source>
</evidence>
<keyword evidence="3" id="KW-1185">Reference proteome</keyword>
<dbReference type="EMBL" id="JAAGMB010000428">
    <property type="protein sequence ID" value="NEB18666.1"/>
    <property type="molecule type" value="Genomic_DNA"/>
</dbReference>
<gene>
    <name evidence="2" type="ORF">G3I46_19455</name>
</gene>
<dbReference type="InterPro" id="IPR027417">
    <property type="entry name" value="P-loop_NTPase"/>
</dbReference>
<comment type="caution">
    <text evidence="2">The sequence shown here is derived from an EMBL/GenBank/DDBJ whole genome shotgun (WGS) entry which is preliminary data.</text>
</comment>
<name>A0A6N9UQ30_9ACTN</name>
<sequence length="128" mass="13855">MNTQEQTSPNGWRVFHGTGRPPAVAPPLPEAPPWRRFLGVPSQPAPPDEPEAAVRRLGPGDVTPQLGPDEIDTVNAALLLRRPLLITGPPGIGKSTLAYVISRELGLGRVLEWSIVSRTTLRDGLYTH</sequence>
<feature type="region of interest" description="Disordered" evidence="1">
    <location>
        <begin position="1"/>
        <end position="68"/>
    </location>
</feature>
<feature type="non-terminal residue" evidence="2">
    <location>
        <position position="128"/>
    </location>
</feature>